<evidence type="ECO:0000256" key="4">
    <source>
        <dbReference type="ARBA" id="ARBA00022833"/>
    </source>
</evidence>
<dbReference type="GO" id="GO:0051604">
    <property type="term" value="P:protein maturation"/>
    <property type="evidence" value="ECO:0007669"/>
    <property type="project" value="InterPro"/>
</dbReference>
<dbReference type="InterPro" id="IPR000688">
    <property type="entry name" value="HypA/HybF"/>
</dbReference>
<protein>
    <recommendedName>
        <fullName evidence="5">Hydrogenase maturation factor HypA</fullName>
    </recommendedName>
</protein>
<evidence type="ECO:0000256" key="5">
    <source>
        <dbReference type="HAMAP-Rule" id="MF_00213"/>
    </source>
</evidence>
<keyword evidence="4 5" id="KW-0862">Zinc</keyword>
<organism evidence="6">
    <name type="scientific">uncultured Desulfovibrio sp</name>
    <dbReference type="NCBI Taxonomy" id="167968"/>
    <lineage>
        <taxon>Bacteria</taxon>
        <taxon>Pseudomonadati</taxon>
        <taxon>Thermodesulfobacteriota</taxon>
        <taxon>Desulfovibrionia</taxon>
        <taxon>Desulfovibrionales</taxon>
        <taxon>Desulfovibrionaceae</taxon>
        <taxon>Desulfovibrio</taxon>
        <taxon>environmental samples</taxon>
    </lineage>
</organism>
<feature type="binding site" evidence="5">
    <location>
        <position position="76"/>
    </location>
    <ligand>
        <name>Zn(2+)</name>
        <dbReference type="ChEBI" id="CHEBI:29105"/>
    </ligand>
</feature>
<keyword evidence="3 5" id="KW-0479">Metal-binding</keyword>
<dbReference type="Pfam" id="PF01155">
    <property type="entry name" value="HypA"/>
    <property type="match status" value="1"/>
</dbReference>
<feature type="binding site" evidence="5">
    <location>
        <position position="73"/>
    </location>
    <ligand>
        <name>Zn(2+)</name>
        <dbReference type="ChEBI" id="CHEBI:29105"/>
    </ligand>
</feature>
<evidence type="ECO:0000313" key="6">
    <source>
        <dbReference type="EMBL" id="SBV96322.1"/>
    </source>
</evidence>
<dbReference type="PROSITE" id="PS01249">
    <property type="entry name" value="HYPA"/>
    <property type="match status" value="1"/>
</dbReference>
<reference evidence="6" key="1">
    <citation type="submission" date="2016-04" db="EMBL/GenBank/DDBJ databases">
        <authorList>
            <person name="Evans L.H."/>
            <person name="Alamgir A."/>
            <person name="Owens N."/>
            <person name="Weber N.D."/>
            <person name="Virtaneva K."/>
            <person name="Barbian K."/>
            <person name="Babar A."/>
            <person name="Rosenke K."/>
        </authorList>
    </citation>
    <scope>NUCLEOTIDE SEQUENCE</scope>
    <source>
        <strain evidence="6">92-2</strain>
    </source>
</reference>
<feature type="binding site" evidence="5">
    <location>
        <position position="92"/>
    </location>
    <ligand>
        <name>Zn(2+)</name>
        <dbReference type="ChEBI" id="CHEBI:29105"/>
    </ligand>
</feature>
<dbReference type="PANTHER" id="PTHR34535">
    <property type="entry name" value="HYDROGENASE MATURATION FACTOR HYPA"/>
    <property type="match status" value="1"/>
</dbReference>
<accession>A0A212JA60</accession>
<dbReference type="RefSeq" id="WP_022658078.1">
    <property type="nucleotide sequence ID" value="NZ_CABSIF010000005.1"/>
</dbReference>
<comment type="similarity">
    <text evidence="1 5">Belongs to the HypA/HybF family.</text>
</comment>
<dbReference type="HAMAP" id="MF_00213">
    <property type="entry name" value="HypA_HybF"/>
    <property type="match status" value="1"/>
</dbReference>
<dbReference type="GO" id="GO:0016151">
    <property type="term" value="F:nickel cation binding"/>
    <property type="evidence" value="ECO:0007669"/>
    <property type="project" value="UniProtKB-UniRule"/>
</dbReference>
<feature type="binding site" evidence="5">
    <location>
        <position position="95"/>
    </location>
    <ligand>
        <name>Zn(2+)</name>
        <dbReference type="ChEBI" id="CHEBI:29105"/>
    </ligand>
</feature>
<dbReference type="PANTHER" id="PTHR34535:SF3">
    <property type="entry name" value="HYDROGENASE MATURATION FACTOR HYPA"/>
    <property type="match status" value="1"/>
</dbReference>
<dbReference type="Gene3D" id="3.30.2320.80">
    <property type="match status" value="1"/>
</dbReference>
<dbReference type="GeneID" id="72381844"/>
<keyword evidence="2 5" id="KW-0533">Nickel</keyword>
<evidence type="ECO:0000256" key="1">
    <source>
        <dbReference type="ARBA" id="ARBA00010748"/>
    </source>
</evidence>
<dbReference type="InterPro" id="IPR020538">
    <property type="entry name" value="Hydgase_Ni_incorp_HypA/HybF_CS"/>
</dbReference>
<dbReference type="GO" id="GO:0008270">
    <property type="term" value="F:zinc ion binding"/>
    <property type="evidence" value="ECO:0007669"/>
    <property type="project" value="UniProtKB-UniRule"/>
</dbReference>
<proteinExistence type="inferred from homology"/>
<comment type="function">
    <text evidence="5">Involved in the maturation of [NiFe] hydrogenases. Required for nickel insertion into the metal center of the hydrogenase.</text>
</comment>
<dbReference type="EMBL" id="FLUP01000001">
    <property type="protein sequence ID" value="SBV96322.1"/>
    <property type="molecule type" value="Genomic_DNA"/>
</dbReference>
<gene>
    <name evidence="5 6" type="primary">hypA</name>
    <name evidence="6" type="ORF">KM92DES2_10777</name>
</gene>
<dbReference type="PIRSF" id="PIRSF004761">
    <property type="entry name" value="Hydrgn_mat_HypA"/>
    <property type="match status" value="1"/>
</dbReference>
<feature type="binding site" evidence="5">
    <location>
        <position position="2"/>
    </location>
    <ligand>
        <name>Ni(2+)</name>
        <dbReference type="ChEBI" id="CHEBI:49786"/>
    </ligand>
</feature>
<dbReference type="AlphaFoldDB" id="A0A212JA60"/>
<evidence type="ECO:0000256" key="2">
    <source>
        <dbReference type="ARBA" id="ARBA00022596"/>
    </source>
</evidence>
<evidence type="ECO:0000256" key="3">
    <source>
        <dbReference type="ARBA" id="ARBA00022723"/>
    </source>
</evidence>
<sequence length="117" mass="12899">MHEMSIAQSLLQMAEDEIARQGCTRLEVVNVTYGSLSGVVPESLQFCFEVMVQGTPHEGARLELTELPLRLRCSACGKVFGGEGQDALWLPCPDCGEQFGHVVEQGRELYLNRLEAS</sequence>
<name>A0A212JA60_9BACT</name>